<dbReference type="Gene3D" id="1.10.260.40">
    <property type="entry name" value="lambda repressor-like DNA-binding domains"/>
    <property type="match status" value="1"/>
</dbReference>
<dbReference type="PROSITE" id="PS50943">
    <property type="entry name" value="HTH_CROC1"/>
    <property type="match status" value="1"/>
</dbReference>
<evidence type="ECO:0000256" key="1">
    <source>
        <dbReference type="ARBA" id="ARBA00023125"/>
    </source>
</evidence>
<sequence length="74" mass="8248">MPEKNARLTLTKLRQRAGLTQQELASAIGVTQKTISIWEKGSVEPKLTFEQTKLLIEVLNCTLDELIAAIKHST</sequence>
<dbReference type="eggNOG" id="COG1476">
    <property type="taxonomic scope" value="Bacteria"/>
</dbReference>
<dbReference type="OrthoDB" id="465980at2"/>
<dbReference type="InterPro" id="IPR001387">
    <property type="entry name" value="Cro/C1-type_HTH"/>
</dbReference>
<dbReference type="AlphaFoldDB" id="B4VHZ5"/>
<dbReference type="Pfam" id="PF01381">
    <property type="entry name" value="HTH_3"/>
    <property type="match status" value="1"/>
</dbReference>
<feature type="domain" description="HTH cro/C1-type" evidence="2">
    <location>
        <begin position="10"/>
        <end position="66"/>
    </location>
</feature>
<evidence type="ECO:0000313" key="4">
    <source>
        <dbReference type="Proteomes" id="UP000003835"/>
    </source>
</evidence>
<keyword evidence="4" id="KW-1185">Reference proteome</keyword>
<dbReference type="SUPFAM" id="SSF47413">
    <property type="entry name" value="lambda repressor-like DNA-binding domains"/>
    <property type="match status" value="1"/>
</dbReference>
<dbReference type="EMBL" id="DS989841">
    <property type="protein sequence ID" value="EDX78445.1"/>
    <property type="molecule type" value="Genomic_DNA"/>
</dbReference>
<accession>B4VHZ5</accession>
<dbReference type="GO" id="GO:0003677">
    <property type="term" value="F:DNA binding"/>
    <property type="evidence" value="ECO:0007669"/>
    <property type="project" value="UniProtKB-KW"/>
</dbReference>
<dbReference type="Proteomes" id="UP000003835">
    <property type="component" value="Unassembled WGS sequence"/>
</dbReference>
<dbReference type="SMART" id="SM00530">
    <property type="entry name" value="HTH_XRE"/>
    <property type="match status" value="1"/>
</dbReference>
<keyword evidence="1" id="KW-0238">DNA-binding</keyword>
<evidence type="ECO:0000259" key="2">
    <source>
        <dbReference type="PROSITE" id="PS50943"/>
    </source>
</evidence>
<dbReference type="RefSeq" id="WP_006097920.1">
    <property type="nucleotide sequence ID" value="NZ_DS989841.1"/>
</dbReference>
<dbReference type="HOGENOM" id="CLU_066192_62_3_3"/>
<proteinExistence type="predicted"/>
<protein>
    <recommendedName>
        <fullName evidence="2">HTH cro/C1-type domain-containing protein</fullName>
    </recommendedName>
</protein>
<dbReference type="PANTHER" id="PTHR46558">
    <property type="entry name" value="TRACRIPTIONAL REGULATORY PROTEIN-RELATED-RELATED"/>
    <property type="match status" value="1"/>
</dbReference>
<dbReference type="InterPro" id="IPR010982">
    <property type="entry name" value="Lambda_DNA-bd_dom_sf"/>
</dbReference>
<evidence type="ECO:0000313" key="3">
    <source>
        <dbReference type="EMBL" id="EDX78445.1"/>
    </source>
</evidence>
<reference evidence="3 4" key="1">
    <citation type="submission" date="2008-07" db="EMBL/GenBank/DDBJ databases">
        <authorList>
            <person name="Tandeau de Marsac N."/>
            <person name="Ferriera S."/>
            <person name="Johnson J."/>
            <person name="Kravitz S."/>
            <person name="Beeson K."/>
            <person name="Sutton G."/>
            <person name="Rogers Y.-H."/>
            <person name="Friedman R."/>
            <person name="Frazier M."/>
            <person name="Venter J.C."/>
        </authorList>
    </citation>
    <scope>NUCLEOTIDE SEQUENCE [LARGE SCALE GENOMIC DNA]</scope>
    <source>
        <strain evidence="3 4">PCC 7420</strain>
    </source>
</reference>
<dbReference type="CDD" id="cd00093">
    <property type="entry name" value="HTH_XRE"/>
    <property type="match status" value="1"/>
</dbReference>
<organism evidence="3 4">
    <name type="scientific">Coleofasciculus chthonoplastes PCC 7420</name>
    <dbReference type="NCBI Taxonomy" id="118168"/>
    <lineage>
        <taxon>Bacteria</taxon>
        <taxon>Bacillati</taxon>
        <taxon>Cyanobacteriota</taxon>
        <taxon>Cyanophyceae</taxon>
        <taxon>Coleofasciculales</taxon>
        <taxon>Coleofasciculaceae</taxon>
        <taxon>Coleofasciculus</taxon>
    </lineage>
</organism>
<gene>
    <name evidence="3" type="ORF">MC7420_7098</name>
</gene>
<dbReference type="STRING" id="118168.MC7420_7098"/>
<dbReference type="PANTHER" id="PTHR46558:SF4">
    <property type="entry name" value="DNA-BIDING PHAGE PROTEIN"/>
    <property type="match status" value="1"/>
</dbReference>
<name>B4VHZ5_9CYAN</name>